<dbReference type="Proteomes" id="UP000027931">
    <property type="component" value="Unassembled WGS sequence"/>
</dbReference>
<comment type="caution">
    <text evidence="3">The sequence shown here is derived from an EMBL/GenBank/DDBJ whole genome shotgun (WGS) entry which is preliminary data.</text>
</comment>
<dbReference type="OrthoDB" id="4030632at2"/>
<evidence type="ECO:0000313" key="4">
    <source>
        <dbReference type="Proteomes" id="UP000027931"/>
    </source>
</evidence>
<dbReference type="EMBL" id="JMIR01000002">
    <property type="protein sequence ID" value="KEO84850.1"/>
    <property type="molecule type" value="Genomic_DNA"/>
</dbReference>
<gene>
    <name evidence="3" type="ORF">EL26_02245</name>
</gene>
<reference evidence="3 4" key="1">
    <citation type="journal article" date="2013" name="Int. J. Syst. Evol. Microbiol.">
        <title>Tumebacillus flagellatus sp. nov., an alpha-amylase/pullulanase-producing bacterium isolated from cassava wastewater.</title>
        <authorList>
            <person name="Wang Q."/>
            <person name="Xie N."/>
            <person name="Qin Y."/>
            <person name="Shen N."/>
            <person name="Zhu J."/>
            <person name="Mi H."/>
            <person name="Huang R."/>
        </authorList>
    </citation>
    <scope>NUCLEOTIDE SEQUENCE [LARGE SCALE GENOMIC DNA]</scope>
    <source>
        <strain evidence="3 4">GST4</strain>
    </source>
</reference>
<protein>
    <recommendedName>
        <fullName evidence="2">Aminoglycoside phosphotransferase domain-containing protein</fullName>
    </recommendedName>
</protein>
<dbReference type="GO" id="GO:0009088">
    <property type="term" value="P:threonine biosynthetic process"/>
    <property type="evidence" value="ECO:0007669"/>
    <property type="project" value="TreeGrafter"/>
</dbReference>
<dbReference type="eggNOG" id="COG2334">
    <property type="taxonomic scope" value="Bacteria"/>
</dbReference>
<evidence type="ECO:0000259" key="2">
    <source>
        <dbReference type="Pfam" id="PF01636"/>
    </source>
</evidence>
<dbReference type="SUPFAM" id="SSF56112">
    <property type="entry name" value="Protein kinase-like (PK-like)"/>
    <property type="match status" value="1"/>
</dbReference>
<evidence type="ECO:0000256" key="1">
    <source>
        <dbReference type="ARBA" id="ARBA00038240"/>
    </source>
</evidence>
<proteinExistence type="inferred from homology"/>
<dbReference type="InterPro" id="IPR011009">
    <property type="entry name" value="Kinase-like_dom_sf"/>
</dbReference>
<dbReference type="PANTHER" id="PTHR21064:SF6">
    <property type="entry name" value="AMINOGLYCOSIDE PHOSPHOTRANSFERASE DOMAIN-CONTAINING PROTEIN"/>
    <property type="match status" value="1"/>
</dbReference>
<dbReference type="GO" id="GO:0004413">
    <property type="term" value="F:homoserine kinase activity"/>
    <property type="evidence" value="ECO:0007669"/>
    <property type="project" value="TreeGrafter"/>
</dbReference>
<comment type="similarity">
    <text evidence="1">Belongs to the pseudomonas-type ThrB family.</text>
</comment>
<dbReference type="AlphaFoldDB" id="A0A074LW85"/>
<name>A0A074LW85_9BACL</name>
<keyword evidence="4" id="KW-1185">Reference proteome</keyword>
<dbReference type="Gene3D" id="3.90.1200.10">
    <property type="match status" value="1"/>
</dbReference>
<dbReference type="InterPro" id="IPR050249">
    <property type="entry name" value="Pseudomonas-type_ThrB"/>
</dbReference>
<organism evidence="3 4">
    <name type="scientific">Tumebacillus flagellatus</name>
    <dbReference type="NCBI Taxonomy" id="1157490"/>
    <lineage>
        <taxon>Bacteria</taxon>
        <taxon>Bacillati</taxon>
        <taxon>Bacillota</taxon>
        <taxon>Bacilli</taxon>
        <taxon>Bacillales</taxon>
        <taxon>Alicyclobacillaceae</taxon>
        <taxon>Tumebacillus</taxon>
    </lineage>
</organism>
<sequence length="337" mass="39160">MIPAIQERFNDQILHEAANRYGITPDGLKNLGGFEANVYEFQRDNSAYILKITHTIRRSVNYLLGELEWLNYLAEGGVSVSRCIPSVNGELVEVIPEGDGHAFLAMAYEKAPGSRVTKEIWGPDLFREWGRVIGRIHKLTQHYVLRDPAVKRQEWYEEEHLKLRKYLPADDQEVIAAGEELLTRIHALPKDSTSYGLCHTDLHQGNHYVDETGKITAFDFDDCGYNWFANDIAIILYYEMQYKSETYPTRAATTEAFLTHFIEGYQEENAFNPEWLTLFPDFLRLRHLLLYIVLHQAGDTLPEKYRQELPRHRQEIIDRTPRVEFDFTRIPVNAPTI</sequence>
<dbReference type="InterPro" id="IPR002575">
    <property type="entry name" value="Aminoglycoside_PTrfase"/>
</dbReference>
<dbReference type="RefSeq" id="WP_038083984.1">
    <property type="nucleotide sequence ID" value="NZ_JMIR01000002.1"/>
</dbReference>
<evidence type="ECO:0000313" key="3">
    <source>
        <dbReference type="EMBL" id="KEO84850.1"/>
    </source>
</evidence>
<dbReference type="STRING" id="1157490.EL26_02245"/>
<dbReference type="Gene3D" id="3.30.200.20">
    <property type="entry name" value="Phosphorylase Kinase, domain 1"/>
    <property type="match status" value="1"/>
</dbReference>
<accession>A0A074LW85</accession>
<dbReference type="PANTHER" id="PTHR21064">
    <property type="entry name" value="AMINOGLYCOSIDE PHOSPHOTRANSFERASE DOMAIN-CONTAINING PROTEIN-RELATED"/>
    <property type="match status" value="1"/>
</dbReference>
<feature type="domain" description="Aminoglycoside phosphotransferase" evidence="2">
    <location>
        <begin position="32"/>
        <end position="253"/>
    </location>
</feature>
<dbReference type="Pfam" id="PF01636">
    <property type="entry name" value="APH"/>
    <property type="match status" value="1"/>
</dbReference>